<gene>
    <name evidence="1" type="ORF">HaLaN_25260</name>
</gene>
<feature type="non-terminal residue" evidence="1">
    <location>
        <position position="1"/>
    </location>
</feature>
<keyword evidence="2" id="KW-1185">Reference proteome</keyword>
<name>A0A6A0A2D6_HAELA</name>
<protein>
    <submittedName>
        <fullName evidence="1">Uncharacterized protein</fullName>
    </submittedName>
</protein>
<organism evidence="1 2">
    <name type="scientific">Haematococcus lacustris</name>
    <name type="common">Green alga</name>
    <name type="synonym">Haematococcus pluvialis</name>
    <dbReference type="NCBI Taxonomy" id="44745"/>
    <lineage>
        <taxon>Eukaryota</taxon>
        <taxon>Viridiplantae</taxon>
        <taxon>Chlorophyta</taxon>
        <taxon>core chlorophytes</taxon>
        <taxon>Chlorophyceae</taxon>
        <taxon>CS clade</taxon>
        <taxon>Chlamydomonadales</taxon>
        <taxon>Haematococcaceae</taxon>
        <taxon>Haematococcus</taxon>
    </lineage>
</organism>
<dbReference type="AlphaFoldDB" id="A0A6A0A2D6"/>
<feature type="non-terminal residue" evidence="1">
    <location>
        <position position="59"/>
    </location>
</feature>
<dbReference type="EMBL" id="BLLF01003317">
    <property type="protein sequence ID" value="GFH27009.1"/>
    <property type="molecule type" value="Genomic_DNA"/>
</dbReference>
<sequence>MSVAAADIYCMDAYGGRLASINTDAEYAAAHCQNFLINNTVAFRDPDVPRAFLCKTPTY</sequence>
<evidence type="ECO:0000313" key="2">
    <source>
        <dbReference type="Proteomes" id="UP000485058"/>
    </source>
</evidence>
<comment type="caution">
    <text evidence="1">The sequence shown here is derived from an EMBL/GenBank/DDBJ whole genome shotgun (WGS) entry which is preliminary data.</text>
</comment>
<accession>A0A6A0A2D6</accession>
<evidence type="ECO:0000313" key="1">
    <source>
        <dbReference type="EMBL" id="GFH27009.1"/>
    </source>
</evidence>
<reference evidence="1 2" key="1">
    <citation type="submission" date="2020-02" db="EMBL/GenBank/DDBJ databases">
        <title>Draft genome sequence of Haematococcus lacustris strain NIES-144.</title>
        <authorList>
            <person name="Morimoto D."/>
            <person name="Nakagawa S."/>
            <person name="Yoshida T."/>
            <person name="Sawayama S."/>
        </authorList>
    </citation>
    <scope>NUCLEOTIDE SEQUENCE [LARGE SCALE GENOMIC DNA]</scope>
    <source>
        <strain evidence="1 2">NIES-144</strain>
    </source>
</reference>
<dbReference type="Proteomes" id="UP000485058">
    <property type="component" value="Unassembled WGS sequence"/>
</dbReference>
<proteinExistence type="predicted"/>